<dbReference type="InterPro" id="IPR054733">
    <property type="entry name" value="PqqF_C_3"/>
</dbReference>
<feature type="domain" description="Coenzyme PQQ synthesis protein F-like C-terminal lobe" evidence="10">
    <location>
        <begin position="664"/>
        <end position="749"/>
    </location>
</feature>
<feature type="domain" description="Coenzyme PQQ synthesis protein F C-terminal lobe" evidence="9">
    <location>
        <begin position="464"/>
        <end position="595"/>
    </location>
</feature>
<evidence type="ECO:0000256" key="3">
    <source>
        <dbReference type="ARBA" id="ARBA00022723"/>
    </source>
</evidence>
<proteinExistence type="inferred from homology"/>
<evidence type="ECO:0000313" key="12">
    <source>
        <dbReference type="Proteomes" id="UP000182567"/>
    </source>
</evidence>
<accession>A0A1J0EMD3</accession>
<dbReference type="InterPro" id="IPR050626">
    <property type="entry name" value="Peptidase_M16"/>
</dbReference>
<keyword evidence="4" id="KW-0378">Hydrolase</keyword>
<dbReference type="OrthoDB" id="9811314at2"/>
<evidence type="ECO:0000259" key="7">
    <source>
        <dbReference type="Pfam" id="PF00675"/>
    </source>
</evidence>
<sequence>MPAPTHLLPHTETLANGLRVSLRHAPGLKRCAAVLRVAAGSHDAPLAWPGLAHFLEHVLFLGTERFPANDGLMAYVQRHGGQLNASTRERATDFFFELPPQAFTEGLERLCDMLAHPRLSPDDQLREREVLEAEFIAWSQDAEAQRHLALFNGLSPDHPLRGFHAGNRDSLAVQQPEFQQALNTFYQRFYQTGQMTLSLAGPQPVDELRSMAQGLCSDFAVGEPQPQNAPPTLMATTNRSYQQVDERQLNLLFAFEALPNASREALDFLCTWLNASKPGGLFAELRHRQLIDNLKAAPLYQFAGQAVLQVEFILTASAATQTGTISELFGDWLSFFAHSVDWSELREEYALLQQRKRKTNNALALARLDSEKWEAELSESGVIALKAILQQMNPTPVDNLAVAWQLPPSNPLLRSVEAPAPAGLIRGQTSAHRGLRTFAQDRTRSRRERSPMQFSPALADDSGEAAICLRWCLDSIPSANLQPTLARSLQGLCDDARQAGVDLSFNETGNQWLLKMSGLHEPMPAILEQTLLCLTSPAVDAWQNSNSPVPMIAIRQLLKALPEHCQEQSLRSALQPASPHDLQQQWATARWDGLAAGLPAAVQTAIIRALSRVPGIPDSEMTAPVSIASQRLWSELSNDTHENALLLFCPTPTQALADEAAWRLLAQLCQTPFYQRLRVELQLGYAVFSGVRQINGQTGLLFGVQSPNASVKKILEHIEHFLQQLPELISTFDDASLINHRQTLAEQLDGNVLPVALAFELLWQGKLGGHSSDYLFQLQQAVLLLDHTALLDAARRLIHADGGRRCLASGACPDGTWQPAARSLPGL</sequence>
<dbReference type="InterPro" id="IPR054734">
    <property type="entry name" value="PqqF-like_C_4"/>
</dbReference>
<dbReference type="Pfam" id="PF22455">
    <property type="entry name" value="PqqF_C_3"/>
    <property type="match status" value="1"/>
</dbReference>
<dbReference type="Pfam" id="PF00675">
    <property type="entry name" value="Peptidase_M16"/>
    <property type="match status" value="1"/>
</dbReference>
<evidence type="ECO:0000256" key="2">
    <source>
        <dbReference type="ARBA" id="ARBA00022670"/>
    </source>
</evidence>
<dbReference type="RefSeq" id="WP_071553093.1">
    <property type="nucleotide sequence ID" value="NZ_CP017886.1"/>
</dbReference>
<evidence type="ECO:0000256" key="6">
    <source>
        <dbReference type="ARBA" id="ARBA00023049"/>
    </source>
</evidence>
<dbReference type="PANTHER" id="PTHR43690">
    <property type="entry name" value="NARDILYSIN"/>
    <property type="match status" value="1"/>
</dbReference>
<name>A0A1J0EMD3_9PSED</name>
<feature type="domain" description="Peptidase M16 C-terminal" evidence="8">
    <location>
        <begin position="180"/>
        <end position="321"/>
    </location>
</feature>
<dbReference type="GO" id="GO:0004222">
    <property type="term" value="F:metalloendopeptidase activity"/>
    <property type="evidence" value="ECO:0007669"/>
    <property type="project" value="InterPro"/>
</dbReference>
<dbReference type="InterPro" id="IPR011249">
    <property type="entry name" value="Metalloenz_LuxS/M16"/>
</dbReference>
<evidence type="ECO:0000259" key="8">
    <source>
        <dbReference type="Pfam" id="PF05193"/>
    </source>
</evidence>
<evidence type="ECO:0000256" key="1">
    <source>
        <dbReference type="ARBA" id="ARBA00007261"/>
    </source>
</evidence>
<evidence type="ECO:0000259" key="9">
    <source>
        <dbReference type="Pfam" id="PF22455"/>
    </source>
</evidence>
<evidence type="ECO:0000313" key="11">
    <source>
        <dbReference type="EMBL" id="APC17233.1"/>
    </source>
</evidence>
<gene>
    <name evidence="11" type="ORF">BLL42_16335</name>
</gene>
<dbReference type="Pfam" id="PF05193">
    <property type="entry name" value="Peptidase_M16_C"/>
    <property type="match status" value="1"/>
</dbReference>
<feature type="domain" description="Peptidase M16 N-terminal" evidence="7">
    <location>
        <begin position="19"/>
        <end position="149"/>
    </location>
</feature>
<dbReference type="NCBIfam" id="TIGR02110">
    <property type="entry name" value="PQQ_syn_pqqF"/>
    <property type="match status" value="1"/>
</dbReference>
<dbReference type="PANTHER" id="PTHR43690:SF18">
    <property type="entry name" value="INSULIN-DEGRADING ENZYME-RELATED"/>
    <property type="match status" value="1"/>
</dbReference>
<dbReference type="Pfam" id="PF22456">
    <property type="entry name" value="PqqF-like_C_4"/>
    <property type="match status" value="1"/>
</dbReference>
<dbReference type="InterPro" id="IPR007863">
    <property type="entry name" value="Peptidase_M16_C"/>
</dbReference>
<dbReference type="Proteomes" id="UP000182567">
    <property type="component" value="Chromosome"/>
</dbReference>
<dbReference type="InterPro" id="IPR011844">
    <property type="entry name" value="PQQ_synth_PqqF"/>
</dbReference>
<reference evidence="12" key="1">
    <citation type="submission" date="2016-10" db="EMBL/GenBank/DDBJ databases">
        <title>Pseudomonas frederiksbergensis ERGS4:02 complete genome.</title>
        <authorList>
            <person name="Kumar R."/>
            <person name="Acharya V."/>
            <person name="Singh D."/>
        </authorList>
    </citation>
    <scope>NUCLEOTIDE SEQUENCE [LARGE SCALE GENOMIC DNA]</scope>
    <source>
        <strain evidence="12">ERGS4:02</strain>
    </source>
</reference>
<dbReference type="EMBL" id="CP017886">
    <property type="protein sequence ID" value="APC17233.1"/>
    <property type="molecule type" value="Genomic_DNA"/>
</dbReference>
<dbReference type="GO" id="GO:0006508">
    <property type="term" value="P:proteolysis"/>
    <property type="evidence" value="ECO:0007669"/>
    <property type="project" value="UniProtKB-KW"/>
</dbReference>
<dbReference type="AlphaFoldDB" id="A0A1J0EMD3"/>
<keyword evidence="3" id="KW-0479">Metal-binding</keyword>
<dbReference type="SUPFAM" id="SSF63411">
    <property type="entry name" value="LuxS/MPP-like metallohydrolase"/>
    <property type="match status" value="3"/>
</dbReference>
<dbReference type="GO" id="GO:0008270">
    <property type="term" value="F:zinc ion binding"/>
    <property type="evidence" value="ECO:0007669"/>
    <property type="project" value="InterPro"/>
</dbReference>
<dbReference type="InterPro" id="IPR011765">
    <property type="entry name" value="Pept_M16_N"/>
</dbReference>
<keyword evidence="5" id="KW-0862">Zinc</keyword>
<dbReference type="GeneID" id="46909834"/>
<evidence type="ECO:0000259" key="10">
    <source>
        <dbReference type="Pfam" id="PF22456"/>
    </source>
</evidence>
<evidence type="ECO:0000256" key="4">
    <source>
        <dbReference type="ARBA" id="ARBA00022801"/>
    </source>
</evidence>
<organism evidence="11 12">
    <name type="scientific">Pseudomonas frederiksbergensis</name>
    <dbReference type="NCBI Taxonomy" id="104087"/>
    <lineage>
        <taxon>Bacteria</taxon>
        <taxon>Pseudomonadati</taxon>
        <taxon>Pseudomonadota</taxon>
        <taxon>Gammaproteobacteria</taxon>
        <taxon>Pseudomonadales</taxon>
        <taxon>Pseudomonadaceae</taxon>
        <taxon>Pseudomonas</taxon>
    </lineage>
</organism>
<dbReference type="Gene3D" id="3.30.830.10">
    <property type="entry name" value="Metalloenzyme, LuxS/M16 peptidase-like"/>
    <property type="match status" value="3"/>
</dbReference>
<evidence type="ECO:0000256" key="5">
    <source>
        <dbReference type="ARBA" id="ARBA00022833"/>
    </source>
</evidence>
<keyword evidence="6" id="KW-0482">Metalloprotease</keyword>
<dbReference type="GO" id="GO:0018189">
    <property type="term" value="P:pyrroloquinoline quinone biosynthetic process"/>
    <property type="evidence" value="ECO:0007669"/>
    <property type="project" value="InterPro"/>
</dbReference>
<comment type="similarity">
    <text evidence="1">Belongs to the peptidase M16 family.</text>
</comment>
<protein>
    <submittedName>
        <fullName evidence="11">Coenzyme PQQ biosynthesis protein PqqF</fullName>
    </submittedName>
</protein>
<keyword evidence="2" id="KW-0645">Protease</keyword>